<dbReference type="EMBL" id="SKBQ01000067">
    <property type="protein sequence ID" value="TPX09438.1"/>
    <property type="molecule type" value="Genomic_DNA"/>
</dbReference>
<dbReference type="OrthoDB" id="3359339at2759"/>
<name>A0A507AX86_9PEZI</name>
<evidence type="ECO:0000256" key="1">
    <source>
        <dbReference type="SAM" id="MobiDB-lite"/>
    </source>
</evidence>
<feature type="region of interest" description="Disordered" evidence="1">
    <location>
        <begin position="1"/>
        <end position="197"/>
    </location>
</feature>
<accession>A0A507AX86</accession>
<reference evidence="2 3" key="1">
    <citation type="submission" date="2019-06" db="EMBL/GenBank/DDBJ databases">
        <title>Draft genome sequence of the filamentous fungus Phialemoniopsis curvata isolated from diesel fuel.</title>
        <authorList>
            <person name="Varaljay V.A."/>
            <person name="Lyon W.J."/>
            <person name="Crouch A.L."/>
            <person name="Drake C.E."/>
            <person name="Hollomon J.M."/>
            <person name="Nadeau L.J."/>
            <person name="Nunn H.S."/>
            <person name="Stevenson B.S."/>
            <person name="Bojanowski C.L."/>
            <person name="Crookes-Goodson W.J."/>
        </authorList>
    </citation>
    <scope>NUCLEOTIDE SEQUENCE [LARGE SCALE GENOMIC DNA]</scope>
    <source>
        <strain evidence="2 3">D216</strain>
    </source>
</reference>
<organism evidence="2 3">
    <name type="scientific">Thyridium curvatum</name>
    <dbReference type="NCBI Taxonomy" id="1093900"/>
    <lineage>
        <taxon>Eukaryota</taxon>
        <taxon>Fungi</taxon>
        <taxon>Dikarya</taxon>
        <taxon>Ascomycota</taxon>
        <taxon>Pezizomycotina</taxon>
        <taxon>Sordariomycetes</taxon>
        <taxon>Sordariomycetidae</taxon>
        <taxon>Thyridiales</taxon>
        <taxon>Thyridiaceae</taxon>
        <taxon>Thyridium</taxon>
    </lineage>
</organism>
<protein>
    <submittedName>
        <fullName evidence="2">Uncharacterized protein</fullName>
    </submittedName>
</protein>
<evidence type="ECO:0000313" key="3">
    <source>
        <dbReference type="Proteomes" id="UP000319257"/>
    </source>
</evidence>
<dbReference type="GeneID" id="41976773"/>
<comment type="caution">
    <text evidence="2">The sequence shown here is derived from an EMBL/GenBank/DDBJ whole genome shotgun (WGS) entry which is preliminary data.</text>
</comment>
<sequence length="197" mass="21166">MAPSNNEFRDIAAQAERDLNSYQAKTGHARSTGLDDAGVDSMSEKRFPGSEVKYHPDISTNAGYNRRIPPEEGGDLDDRGRQTRGSHFEGSGGPEHKQAALQRDQGGNNDNDVLSEDVLGRDKIAAPGKERRGNGTLEQGVDASKANVGRNPPGVGGAKYRGDDYYRPESVPDSVAAEGSIPPESVTQSSRETEGYY</sequence>
<feature type="compositionally biased region" description="Basic and acidic residues" evidence="1">
    <location>
        <begin position="118"/>
        <end position="133"/>
    </location>
</feature>
<evidence type="ECO:0000313" key="2">
    <source>
        <dbReference type="EMBL" id="TPX09438.1"/>
    </source>
</evidence>
<feature type="compositionally biased region" description="Basic and acidic residues" evidence="1">
    <location>
        <begin position="42"/>
        <end position="56"/>
    </location>
</feature>
<dbReference type="AlphaFoldDB" id="A0A507AX86"/>
<feature type="compositionally biased region" description="Basic and acidic residues" evidence="1">
    <location>
        <begin position="7"/>
        <end position="19"/>
    </location>
</feature>
<keyword evidence="3" id="KW-1185">Reference proteome</keyword>
<proteinExistence type="predicted"/>
<dbReference type="Proteomes" id="UP000319257">
    <property type="component" value="Unassembled WGS sequence"/>
</dbReference>
<dbReference type="InParanoid" id="A0A507AX86"/>
<gene>
    <name evidence="2" type="ORF">E0L32_009326</name>
</gene>
<dbReference type="RefSeq" id="XP_030991149.1">
    <property type="nucleotide sequence ID" value="XM_031144279.1"/>
</dbReference>